<feature type="region of interest" description="Disordered" evidence="1">
    <location>
        <begin position="74"/>
        <end position="200"/>
    </location>
</feature>
<evidence type="ECO:0000313" key="3">
    <source>
        <dbReference type="Proteomes" id="UP001151760"/>
    </source>
</evidence>
<feature type="region of interest" description="Disordered" evidence="1">
    <location>
        <begin position="1"/>
        <end position="49"/>
    </location>
</feature>
<feature type="compositionally biased region" description="Basic residues" evidence="1">
    <location>
        <begin position="1"/>
        <end position="10"/>
    </location>
</feature>
<evidence type="ECO:0000256" key="1">
    <source>
        <dbReference type="SAM" id="MobiDB-lite"/>
    </source>
</evidence>
<feature type="non-terminal residue" evidence="2">
    <location>
        <position position="1"/>
    </location>
</feature>
<keyword evidence="3" id="KW-1185">Reference proteome</keyword>
<feature type="compositionally biased region" description="Acidic residues" evidence="1">
    <location>
        <begin position="171"/>
        <end position="195"/>
    </location>
</feature>
<evidence type="ECO:0000313" key="2">
    <source>
        <dbReference type="EMBL" id="GJT74104.1"/>
    </source>
</evidence>
<gene>
    <name evidence="2" type="ORF">Tco_1040829</name>
</gene>
<comment type="caution">
    <text evidence="2">The sequence shown here is derived from an EMBL/GenBank/DDBJ whole genome shotgun (WGS) entry which is preliminary data.</text>
</comment>
<dbReference type="Proteomes" id="UP001151760">
    <property type="component" value="Unassembled WGS sequence"/>
</dbReference>
<accession>A0ABQ5GG72</accession>
<reference evidence="2" key="1">
    <citation type="journal article" date="2022" name="Int. J. Mol. Sci.">
        <title>Draft Genome of Tanacetum Coccineum: Genomic Comparison of Closely Related Tanacetum-Family Plants.</title>
        <authorList>
            <person name="Yamashiro T."/>
            <person name="Shiraishi A."/>
            <person name="Nakayama K."/>
            <person name="Satake H."/>
        </authorList>
    </citation>
    <scope>NUCLEOTIDE SEQUENCE</scope>
</reference>
<reference evidence="2" key="2">
    <citation type="submission" date="2022-01" db="EMBL/GenBank/DDBJ databases">
        <authorList>
            <person name="Yamashiro T."/>
            <person name="Shiraishi A."/>
            <person name="Satake H."/>
            <person name="Nakayama K."/>
        </authorList>
    </citation>
    <scope>NUCLEOTIDE SEQUENCE</scope>
</reference>
<feature type="compositionally biased region" description="Low complexity" evidence="1">
    <location>
        <begin position="348"/>
        <end position="363"/>
    </location>
</feature>
<name>A0ABQ5GG72_9ASTR</name>
<feature type="region of interest" description="Disordered" evidence="1">
    <location>
        <begin position="323"/>
        <end position="398"/>
    </location>
</feature>
<sequence>EKAPKSKATKKKTDSESSLKTKPSQASKGKIIKTSTKGDKPATTKSKGLTVLSEVALSEAEQMKLATKRSLKEIHISHASGSGTNEGSGGKPEVPDVPEYRSESKEGSWTFSQGEDEEEDEEHDSDDDNDDNDDEDDDQENDNQRTESDDEGDDFVHLNLSFLVSTPPDYELTEEDENQQDDDTMGEEQGDEDNGELYGDLNINLSRSDAEMTDAQTNPKMEEAHVTLTTEPPVVVSSLESDLSELKQTNQSAEALSSIMGIVDKYLENKTSYAVASSLSELELKKILIDKMEENNSIDRSDVQKNLYRALLEAYNSDKDLLSSYGSKRQRSGKEESLKEATQKKSKSTSSSKGTTRSPPKSSGKSVQEEEHDPREKFDIGNDDVSPIKEATDVDERL</sequence>
<dbReference type="EMBL" id="BQNB010018411">
    <property type="protein sequence ID" value="GJT74104.1"/>
    <property type="molecule type" value="Genomic_DNA"/>
</dbReference>
<proteinExistence type="predicted"/>
<organism evidence="2 3">
    <name type="scientific">Tanacetum coccineum</name>
    <dbReference type="NCBI Taxonomy" id="301880"/>
    <lineage>
        <taxon>Eukaryota</taxon>
        <taxon>Viridiplantae</taxon>
        <taxon>Streptophyta</taxon>
        <taxon>Embryophyta</taxon>
        <taxon>Tracheophyta</taxon>
        <taxon>Spermatophyta</taxon>
        <taxon>Magnoliopsida</taxon>
        <taxon>eudicotyledons</taxon>
        <taxon>Gunneridae</taxon>
        <taxon>Pentapetalae</taxon>
        <taxon>asterids</taxon>
        <taxon>campanulids</taxon>
        <taxon>Asterales</taxon>
        <taxon>Asteraceae</taxon>
        <taxon>Asteroideae</taxon>
        <taxon>Anthemideae</taxon>
        <taxon>Anthemidinae</taxon>
        <taxon>Tanacetum</taxon>
    </lineage>
</organism>
<feature type="compositionally biased region" description="Basic and acidic residues" evidence="1">
    <location>
        <begin position="367"/>
        <end position="398"/>
    </location>
</feature>
<protein>
    <submittedName>
        <fullName evidence="2">Uncharacterized protein</fullName>
    </submittedName>
</protein>
<feature type="compositionally biased region" description="Basic and acidic residues" evidence="1">
    <location>
        <begin position="332"/>
        <end position="343"/>
    </location>
</feature>
<feature type="compositionally biased region" description="Acidic residues" evidence="1">
    <location>
        <begin position="114"/>
        <end position="141"/>
    </location>
</feature>